<gene>
    <name evidence="8" type="ORF">MACJ_002181</name>
</gene>
<dbReference type="Gene3D" id="3.40.50.10330">
    <property type="entry name" value="Probable inorganic polyphosphate/atp-NAD kinase, domain 1"/>
    <property type="match status" value="1"/>
</dbReference>
<dbReference type="PANTHER" id="PTHR20275">
    <property type="entry name" value="NAD KINASE"/>
    <property type="match status" value="1"/>
</dbReference>
<sequence length="379" mass="42907">MNRNTYEKDDFKRLFTSSECDSPIRHNSMEIVFNTKPKKILILLSPFNPKIDLVLDQLFSIIKEQLPSTEVIYDKSILSEIPETDKLWGEVQELYKGQVVTRFEDPEKTDNLKEKDLKDVDLVITVGGDGTMLRVNKVFRREIPPVIGLSMGSLGYLAKFNLEKVTETLSNIETKGFKISLRSQIQVTILDENGEPIIRRNALNECVIDRGLSPYITTLDVYYNGDYFTTVSGDGLMLTTPSGSTAYSMSAGGSIVHPHVESLLFTVICPHSISYRPLVLPSNSIIKVVIPPDNRGYVRVSLDGNYSCNIRHGCSVKITTSKTNFPLVLPKQTGTTKEWCRSLKENLHWNVRIRQQKLHVPSYSKAPDERTELVEFNED</sequence>
<dbReference type="InterPro" id="IPR016064">
    <property type="entry name" value="NAD/diacylglycerol_kinase_sf"/>
</dbReference>
<dbReference type="InterPro" id="IPR002504">
    <property type="entry name" value="NADK"/>
</dbReference>
<keyword evidence="5" id="KW-0067">ATP-binding</keyword>
<evidence type="ECO:0000256" key="6">
    <source>
        <dbReference type="ARBA" id="ARBA00022857"/>
    </source>
</evidence>
<dbReference type="Gene3D" id="2.60.200.30">
    <property type="entry name" value="Probable inorganic polyphosphate/atp-NAD kinase, domain 2"/>
    <property type="match status" value="1"/>
</dbReference>
<organism evidence="8 9">
    <name type="scientific">Theileria orientalis</name>
    <dbReference type="NCBI Taxonomy" id="68886"/>
    <lineage>
        <taxon>Eukaryota</taxon>
        <taxon>Sar</taxon>
        <taxon>Alveolata</taxon>
        <taxon>Apicomplexa</taxon>
        <taxon>Aconoidasida</taxon>
        <taxon>Piroplasmida</taxon>
        <taxon>Theileriidae</taxon>
        <taxon>Theileria</taxon>
    </lineage>
</organism>
<dbReference type="GO" id="GO:0005524">
    <property type="term" value="F:ATP binding"/>
    <property type="evidence" value="ECO:0007669"/>
    <property type="project" value="UniProtKB-KW"/>
</dbReference>
<evidence type="ECO:0000313" key="8">
    <source>
        <dbReference type="EMBL" id="UKJ88935.2"/>
    </source>
</evidence>
<keyword evidence="3" id="KW-0547">Nucleotide-binding</keyword>
<protein>
    <submittedName>
        <fullName evidence="8">NAD(+) kinase</fullName>
        <ecNumber evidence="8">2.7.1.23</ecNumber>
    </submittedName>
</protein>
<dbReference type="InterPro" id="IPR017438">
    <property type="entry name" value="ATP-NAD_kinase_N"/>
</dbReference>
<dbReference type="GO" id="GO:0019674">
    <property type="term" value="P:NAD+ metabolic process"/>
    <property type="evidence" value="ECO:0007669"/>
    <property type="project" value="InterPro"/>
</dbReference>
<evidence type="ECO:0000256" key="2">
    <source>
        <dbReference type="ARBA" id="ARBA00022679"/>
    </source>
</evidence>
<evidence type="ECO:0000313" key="9">
    <source>
        <dbReference type="Proteomes" id="UP000244803"/>
    </source>
</evidence>
<dbReference type="InterPro" id="IPR017437">
    <property type="entry name" value="ATP-NAD_kinase_PpnK-typ_C"/>
</dbReference>
<dbReference type="GO" id="GO:0003951">
    <property type="term" value="F:NAD+ kinase activity"/>
    <property type="evidence" value="ECO:0007669"/>
    <property type="project" value="UniProtKB-EC"/>
</dbReference>
<dbReference type="PANTHER" id="PTHR20275:SF0">
    <property type="entry name" value="NAD KINASE"/>
    <property type="match status" value="1"/>
</dbReference>
<dbReference type="AlphaFoldDB" id="A0A976QS52"/>
<dbReference type="FunFam" id="2.60.200.30:FF:000009">
    <property type="entry name" value="Poly(P)/ATP NAD kinase"/>
    <property type="match status" value="1"/>
</dbReference>
<reference evidence="8" key="1">
    <citation type="submission" date="2022-07" db="EMBL/GenBank/DDBJ databases">
        <title>Evaluation of T. orientalis genome assembly methods using nanopore sequencing and analysis of variation between genomes.</title>
        <authorList>
            <person name="Yam J."/>
            <person name="Micallef M.L."/>
            <person name="Liu M."/>
            <person name="Djordjevic S.P."/>
            <person name="Bogema D.R."/>
            <person name="Jenkins C."/>
        </authorList>
    </citation>
    <scope>NUCLEOTIDE SEQUENCE</scope>
    <source>
        <strain evidence="8">Fish Creek</strain>
    </source>
</reference>
<dbReference type="Pfam" id="PF20143">
    <property type="entry name" value="NAD_kinase_C"/>
    <property type="match status" value="1"/>
</dbReference>
<dbReference type="GO" id="GO:0006741">
    <property type="term" value="P:NADP+ biosynthetic process"/>
    <property type="evidence" value="ECO:0007669"/>
    <property type="project" value="InterPro"/>
</dbReference>
<dbReference type="EMBL" id="CP056066">
    <property type="protein sequence ID" value="UKJ88935.2"/>
    <property type="molecule type" value="Genomic_DNA"/>
</dbReference>
<evidence type="ECO:0000256" key="5">
    <source>
        <dbReference type="ARBA" id="ARBA00022840"/>
    </source>
</evidence>
<dbReference type="SUPFAM" id="SSF111331">
    <property type="entry name" value="NAD kinase/diacylglycerol kinase-like"/>
    <property type="match status" value="1"/>
</dbReference>
<keyword evidence="2 8" id="KW-0808">Transferase</keyword>
<comment type="similarity">
    <text evidence="1">Belongs to the NAD kinase family.</text>
</comment>
<keyword evidence="4 8" id="KW-0418">Kinase</keyword>
<keyword evidence="7" id="KW-0520">NAD</keyword>
<evidence type="ECO:0000256" key="7">
    <source>
        <dbReference type="ARBA" id="ARBA00023027"/>
    </source>
</evidence>
<accession>A0A976QS52</accession>
<dbReference type="HAMAP" id="MF_00361">
    <property type="entry name" value="NAD_kinase"/>
    <property type="match status" value="1"/>
</dbReference>
<proteinExistence type="inferred from homology"/>
<dbReference type="Pfam" id="PF01513">
    <property type="entry name" value="NAD_kinase"/>
    <property type="match status" value="1"/>
</dbReference>
<evidence type="ECO:0000256" key="4">
    <source>
        <dbReference type="ARBA" id="ARBA00022777"/>
    </source>
</evidence>
<dbReference type="EC" id="2.7.1.23" evidence="8"/>
<dbReference type="Proteomes" id="UP000244803">
    <property type="component" value="Chromosome 3"/>
</dbReference>
<keyword evidence="6" id="KW-0521">NADP</keyword>
<evidence type="ECO:0000256" key="3">
    <source>
        <dbReference type="ARBA" id="ARBA00022741"/>
    </source>
</evidence>
<evidence type="ECO:0000256" key="1">
    <source>
        <dbReference type="ARBA" id="ARBA00010995"/>
    </source>
</evidence>
<name>A0A976QS52_THEOR</name>
<dbReference type="OrthoDB" id="24581at2759"/>